<name>A0ABU5U802_9CYAN</name>
<dbReference type="Proteomes" id="UP001301728">
    <property type="component" value="Unassembled WGS sequence"/>
</dbReference>
<feature type="domain" description="GOLD" evidence="1">
    <location>
        <begin position="1"/>
        <end position="75"/>
    </location>
</feature>
<dbReference type="Gene3D" id="2.60.40.1120">
    <property type="entry name" value="Carboxypeptidase-like, regulatory domain"/>
    <property type="match status" value="1"/>
</dbReference>
<proteinExistence type="predicted"/>
<protein>
    <submittedName>
        <fullName evidence="2">Carboxypeptidase-like regulatory domain-containing protein</fullName>
    </submittedName>
</protein>
<evidence type="ECO:0000259" key="1">
    <source>
        <dbReference type="PROSITE" id="PS50866"/>
    </source>
</evidence>
<dbReference type="PROSITE" id="PS50866">
    <property type="entry name" value="GOLD"/>
    <property type="match status" value="1"/>
</dbReference>
<dbReference type="SUPFAM" id="SSF49464">
    <property type="entry name" value="Carboxypeptidase regulatory domain-like"/>
    <property type="match status" value="1"/>
</dbReference>
<feature type="non-terminal residue" evidence="2">
    <location>
        <position position="1"/>
    </location>
</feature>
<organism evidence="2 3">
    <name type="scientific">Limnoraphis robusta CCNP1315</name>
    <dbReference type="NCBI Taxonomy" id="3110306"/>
    <lineage>
        <taxon>Bacteria</taxon>
        <taxon>Bacillati</taxon>
        <taxon>Cyanobacteriota</taxon>
        <taxon>Cyanophyceae</taxon>
        <taxon>Oscillatoriophycideae</taxon>
        <taxon>Oscillatoriales</taxon>
        <taxon>Sirenicapillariaceae</taxon>
        <taxon>Limnoraphis</taxon>
    </lineage>
</organism>
<comment type="caution">
    <text evidence="2">The sequence shown here is derived from an EMBL/GenBank/DDBJ whole genome shotgun (WGS) entry which is preliminary data.</text>
</comment>
<dbReference type="Pfam" id="PF13620">
    <property type="entry name" value="CarboxypepD_reg"/>
    <property type="match status" value="1"/>
</dbReference>
<reference evidence="2 3" key="1">
    <citation type="submission" date="2023-12" db="EMBL/GenBank/DDBJ databases">
        <title>Baltic Sea Cyanobacteria.</title>
        <authorList>
            <person name="Delbaje E."/>
            <person name="Fewer D.P."/>
            <person name="Shishido T.K."/>
        </authorList>
    </citation>
    <scope>NUCLEOTIDE SEQUENCE [LARGE SCALE GENOMIC DNA]</scope>
    <source>
        <strain evidence="2 3">CCNP 1315</strain>
    </source>
</reference>
<dbReference type="InterPro" id="IPR009038">
    <property type="entry name" value="GOLD_dom"/>
</dbReference>
<accession>A0ABU5U802</accession>
<keyword evidence="3" id="KW-1185">Reference proteome</keyword>
<gene>
    <name evidence="2" type="ORF">VB854_30850</name>
</gene>
<dbReference type="EMBL" id="JAYGHT010000218">
    <property type="protein sequence ID" value="MEA5523337.1"/>
    <property type="molecule type" value="Genomic_DNA"/>
</dbReference>
<dbReference type="InterPro" id="IPR008969">
    <property type="entry name" value="CarboxyPept-like_regulatory"/>
</dbReference>
<evidence type="ECO:0000313" key="3">
    <source>
        <dbReference type="Proteomes" id="UP001301728"/>
    </source>
</evidence>
<sequence>KGRVLNHSQKPIKSAIVYLSNQKINDKTLTDDNGNYYFEGLQNGVYPLRFTSPFSYTASYQIYIKNDGLQFDIHLNESISQADLDSSLFSIVYTYKGGEEIEIELPTVNKSIQSSLKLPSDTVAIWIKNGQFLTMPFKNWPIKFEKERNTFYSEIISKKDSTIFLHFDLESLPKHWEVNTHFVKSVDKENELINQTIIYMSELESHSLRRSSYNIHKASLVYANSESALQDFYSILKNNIRMEKNLIKKEIYLYGYIFRQGGMGEATFTDSLYLLVNPASPYLGLYHDNYINFDYMWNGDIDKQIAFTKKFIQVNPIDDAKSALLTYTLRKMRNKNQFKTADYSFFRKELATKYPSIGYTKRYLEEEAAWIELMKPK</sequence>
<evidence type="ECO:0000313" key="2">
    <source>
        <dbReference type="EMBL" id="MEA5523337.1"/>
    </source>
</evidence>
<dbReference type="RefSeq" id="WP_323307049.1">
    <property type="nucleotide sequence ID" value="NZ_JAYGHT010000218.1"/>
</dbReference>